<dbReference type="SUPFAM" id="SSF54928">
    <property type="entry name" value="RNA-binding domain, RBD"/>
    <property type="match status" value="1"/>
</dbReference>
<reference evidence="9 10" key="1">
    <citation type="submission" date="2025-04" db="UniProtKB">
        <authorList>
            <consortium name="RefSeq"/>
        </authorList>
    </citation>
    <scope>IDENTIFICATION</scope>
</reference>
<protein>
    <recommendedName>
        <fullName evidence="2">U11/U12 small nuclear ribonucleoprotein 35 kDa protein</fullName>
    </recommendedName>
    <alternativeName>
        <fullName evidence="4">U1 snRNP-binding protein homolog</fullName>
    </alternativeName>
</protein>
<evidence type="ECO:0000256" key="3">
    <source>
        <dbReference type="ARBA" id="ARBA00023242"/>
    </source>
</evidence>
<evidence type="ECO:0000313" key="9">
    <source>
        <dbReference type="RefSeq" id="XP_022094103.1"/>
    </source>
</evidence>
<sequence length="326" mass="37651">MESDVRWEPTLRVYCPLKAGSIDGTDTRPHDKAIERAMKAIYKPNKAVQGDPDCTLFIGRLDSSTSEHTLSKIFSKYGDIVHVRVVRDIVTGMSKRYAFIEYSKERYASRARRDANRLAIDGSEILVEYECERILPKWIPRRLGGGFGGKKESGQLRFGGSDRPFRRPIIISKQDDGSGRGGQQDRHSDRYGGGHYDRDRGRHSGSYYDREGDRQGNKSKDRDRYYDRHRERDRHRDRNSDRHYDRRKDNERDTGRHRERDSDRNRDRYSGKGGYSEHRDQVPAQEVVIKKEPNTCSRPETSSEGLPVTTGNGSQPSIISIKQEKL</sequence>
<dbReference type="GO" id="GO:0003729">
    <property type="term" value="F:mRNA binding"/>
    <property type="evidence" value="ECO:0007669"/>
    <property type="project" value="TreeGrafter"/>
</dbReference>
<feature type="domain" description="RRM" evidence="7">
    <location>
        <begin position="54"/>
        <end position="132"/>
    </location>
</feature>
<dbReference type="Pfam" id="PF00076">
    <property type="entry name" value="RRM_1"/>
    <property type="match status" value="1"/>
</dbReference>
<dbReference type="RefSeq" id="XP_022094104.1">
    <property type="nucleotide sequence ID" value="XM_022238412.1"/>
</dbReference>
<keyword evidence="3" id="KW-0539">Nucleus</keyword>
<dbReference type="SMART" id="SM00360">
    <property type="entry name" value="RRM"/>
    <property type="match status" value="1"/>
</dbReference>
<feature type="compositionally biased region" description="Basic and acidic residues" evidence="6">
    <location>
        <begin position="173"/>
        <end position="281"/>
    </location>
</feature>
<dbReference type="OMA" id="FERSRVM"/>
<evidence type="ECO:0000256" key="6">
    <source>
        <dbReference type="SAM" id="MobiDB-lite"/>
    </source>
</evidence>
<evidence type="ECO:0000256" key="2">
    <source>
        <dbReference type="ARBA" id="ARBA00021080"/>
    </source>
</evidence>
<organism evidence="8 10">
    <name type="scientific">Acanthaster planci</name>
    <name type="common">Crown-of-thorns starfish</name>
    <dbReference type="NCBI Taxonomy" id="133434"/>
    <lineage>
        <taxon>Eukaryota</taxon>
        <taxon>Metazoa</taxon>
        <taxon>Echinodermata</taxon>
        <taxon>Eleutherozoa</taxon>
        <taxon>Asterozoa</taxon>
        <taxon>Asteroidea</taxon>
        <taxon>Valvatacea</taxon>
        <taxon>Valvatida</taxon>
        <taxon>Acanthasteridae</taxon>
        <taxon>Acanthaster</taxon>
    </lineage>
</organism>
<dbReference type="Gene3D" id="3.30.70.330">
    <property type="match status" value="1"/>
</dbReference>
<keyword evidence="5" id="KW-0694">RNA-binding</keyword>
<evidence type="ECO:0000256" key="4">
    <source>
        <dbReference type="ARBA" id="ARBA00031739"/>
    </source>
</evidence>
<dbReference type="GO" id="GO:0000398">
    <property type="term" value="P:mRNA splicing, via spliceosome"/>
    <property type="evidence" value="ECO:0007669"/>
    <property type="project" value="TreeGrafter"/>
</dbReference>
<dbReference type="InterPro" id="IPR000504">
    <property type="entry name" value="RRM_dom"/>
</dbReference>
<evidence type="ECO:0000259" key="7">
    <source>
        <dbReference type="PROSITE" id="PS50102"/>
    </source>
</evidence>
<dbReference type="AlphaFoldDB" id="A0A8B7YLG1"/>
<dbReference type="InterPro" id="IPR051183">
    <property type="entry name" value="U1_U11-U12_snRNP_70-35kDa"/>
</dbReference>
<feature type="region of interest" description="Disordered" evidence="6">
    <location>
        <begin position="149"/>
        <end position="326"/>
    </location>
</feature>
<proteinExistence type="predicted"/>
<dbReference type="GO" id="GO:0071011">
    <property type="term" value="C:precatalytic spliceosome"/>
    <property type="evidence" value="ECO:0007669"/>
    <property type="project" value="TreeGrafter"/>
</dbReference>
<dbReference type="PANTHER" id="PTHR13952">
    <property type="entry name" value="U1 SMALL NUCLEAR RIBONUCLEOPROTEIN 70 KD"/>
    <property type="match status" value="1"/>
</dbReference>
<evidence type="ECO:0000256" key="1">
    <source>
        <dbReference type="ARBA" id="ARBA00004123"/>
    </source>
</evidence>
<evidence type="ECO:0000256" key="5">
    <source>
        <dbReference type="PROSITE-ProRule" id="PRU00176"/>
    </source>
</evidence>
<evidence type="ECO:0000313" key="8">
    <source>
        <dbReference type="Proteomes" id="UP000694845"/>
    </source>
</evidence>
<dbReference type="KEGG" id="aplc:110981132"/>
<dbReference type="PROSITE" id="PS50102">
    <property type="entry name" value="RRM"/>
    <property type="match status" value="1"/>
</dbReference>
<dbReference type="PANTHER" id="PTHR13952:SF6">
    <property type="entry name" value="U11_U12 SMALL NUCLEAR RIBONUCLEOPROTEIN 35 KDA PROTEIN"/>
    <property type="match status" value="1"/>
</dbReference>
<comment type="subcellular location">
    <subcellularLocation>
        <location evidence="1">Nucleus</location>
    </subcellularLocation>
</comment>
<evidence type="ECO:0000313" key="10">
    <source>
        <dbReference type="RefSeq" id="XP_022094104.1"/>
    </source>
</evidence>
<dbReference type="FunFam" id="3.30.70.330:FF:000132">
    <property type="entry name" value="Small nuclear ribonucleoprotein U11/U12 subunit 35"/>
    <property type="match status" value="1"/>
</dbReference>
<keyword evidence="8" id="KW-1185">Reference proteome</keyword>
<dbReference type="Proteomes" id="UP000694845">
    <property type="component" value="Unplaced"/>
</dbReference>
<name>A0A8B7YLG1_ACAPL</name>
<dbReference type="GO" id="GO:0017069">
    <property type="term" value="F:snRNA binding"/>
    <property type="evidence" value="ECO:0007669"/>
    <property type="project" value="TreeGrafter"/>
</dbReference>
<feature type="compositionally biased region" description="Polar residues" evidence="6">
    <location>
        <begin position="294"/>
        <end position="320"/>
    </location>
</feature>
<accession>A0A8B7YLG1</accession>
<dbReference type="GeneID" id="110981132"/>
<dbReference type="InterPro" id="IPR012677">
    <property type="entry name" value="Nucleotide-bd_a/b_plait_sf"/>
</dbReference>
<dbReference type="RefSeq" id="XP_022094103.1">
    <property type="nucleotide sequence ID" value="XM_022238411.1"/>
</dbReference>
<dbReference type="InterPro" id="IPR035979">
    <property type="entry name" value="RBD_domain_sf"/>
</dbReference>
<gene>
    <name evidence="9 10" type="primary">LOC110981132</name>
</gene>
<dbReference type="OrthoDB" id="6159137at2759"/>